<evidence type="ECO:0000313" key="1">
    <source>
        <dbReference type="EMBL" id="CAD9238130.1"/>
    </source>
</evidence>
<protein>
    <recommendedName>
        <fullName evidence="2">CRAL-TRIO domain-containing protein</fullName>
    </recommendedName>
</protein>
<name>A0A7S1XHT4_9RHOD</name>
<sequence>MASIRKRMLYSECKSKHQILHEIAARQSRQAYLGQFSRGYLGNLLGLFPPHKVWSKLVRVQRALLELRKMESSMDKTFFEQILLSGDNFVKGHDHAGRPILWSRPPQKQWMLSPGTPKGLAYTRAIIWLHMHAYRTRPQNVHGVLVVVLGDPDKRHISLEMAMVDAKLRKDLCPSRGDEYMLFNIGQMAGNMDHIFAVLFPKWKTRFHRMVSELESILHMVSDQADIPDWWFGDGRGSPFLPCFETIGDYQRCLGGTPLTVQEIYNPHAQVNANELALENDLNALSRISEEVDEDVSN</sequence>
<gene>
    <name evidence="1" type="ORF">CCAE0312_LOCUS10232</name>
</gene>
<organism evidence="1">
    <name type="scientific">Compsopogon caeruleus</name>
    <dbReference type="NCBI Taxonomy" id="31354"/>
    <lineage>
        <taxon>Eukaryota</taxon>
        <taxon>Rhodophyta</taxon>
        <taxon>Compsopogonophyceae</taxon>
        <taxon>Compsopogonales</taxon>
        <taxon>Compsopogonaceae</taxon>
        <taxon>Compsopogon</taxon>
    </lineage>
</organism>
<reference evidence="1" key="1">
    <citation type="submission" date="2021-01" db="EMBL/GenBank/DDBJ databases">
        <authorList>
            <person name="Corre E."/>
            <person name="Pelletier E."/>
            <person name="Niang G."/>
            <person name="Scheremetjew M."/>
            <person name="Finn R."/>
            <person name="Kale V."/>
            <person name="Holt S."/>
            <person name="Cochrane G."/>
            <person name="Meng A."/>
            <person name="Brown T."/>
            <person name="Cohen L."/>
        </authorList>
    </citation>
    <scope>NUCLEOTIDE SEQUENCE</scope>
    <source>
        <strain evidence="1">SAG 36.94</strain>
    </source>
</reference>
<dbReference type="EMBL" id="HBGH01018401">
    <property type="protein sequence ID" value="CAD9238130.1"/>
    <property type="molecule type" value="Transcribed_RNA"/>
</dbReference>
<proteinExistence type="predicted"/>
<accession>A0A7S1XHT4</accession>
<evidence type="ECO:0008006" key="2">
    <source>
        <dbReference type="Google" id="ProtNLM"/>
    </source>
</evidence>
<dbReference type="AlphaFoldDB" id="A0A7S1XHT4"/>